<evidence type="ECO:0000313" key="1">
    <source>
        <dbReference type="EMBL" id="KAF4149476.1"/>
    </source>
</evidence>
<accession>A0A8S9V7M8</accession>
<comment type="caution">
    <text evidence="1">The sequence shown here is derived from an EMBL/GenBank/DDBJ whole genome shotgun (WGS) entry which is preliminary data.</text>
</comment>
<evidence type="ECO:0000313" key="2">
    <source>
        <dbReference type="Proteomes" id="UP000704712"/>
    </source>
</evidence>
<dbReference type="AlphaFoldDB" id="A0A8S9V7M8"/>
<sequence>MDGARNLLMLEWLHANTEARNTQKAMDKAAERGDLDIIQGCWNRRIPPFLRKEQWTLQQRTAT</sequence>
<organism evidence="1 2">
    <name type="scientific">Phytophthora infestans</name>
    <name type="common">Potato late blight agent</name>
    <name type="synonym">Botrytis infestans</name>
    <dbReference type="NCBI Taxonomy" id="4787"/>
    <lineage>
        <taxon>Eukaryota</taxon>
        <taxon>Sar</taxon>
        <taxon>Stramenopiles</taxon>
        <taxon>Oomycota</taxon>
        <taxon>Peronosporomycetes</taxon>
        <taxon>Peronosporales</taxon>
        <taxon>Peronosporaceae</taxon>
        <taxon>Phytophthora</taxon>
    </lineage>
</organism>
<name>A0A8S9V7M8_PHYIN</name>
<protein>
    <submittedName>
        <fullName evidence="1">Uncharacterized protein</fullName>
    </submittedName>
</protein>
<gene>
    <name evidence="1" type="ORF">GN958_ATG01291</name>
</gene>
<reference evidence="1" key="1">
    <citation type="submission" date="2020-03" db="EMBL/GenBank/DDBJ databases">
        <title>Hybrid Assembly of Korean Phytophthora infestans isolates.</title>
        <authorList>
            <person name="Prokchorchik M."/>
            <person name="Lee Y."/>
            <person name="Seo J."/>
            <person name="Cho J.-H."/>
            <person name="Park Y.-E."/>
            <person name="Jang D.-C."/>
            <person name="Im J.-S."/>
            <person name="Choi J.-G."/>
            <person name="Park H.-J."/>
            <person name="Lee G.-B."/>
            <person name="Lee Y.-G."/>
            <person name="Hong S.-Y."/>
            <person name="Cho K."/>
            <person name="Sohn K.H."/>
        </authorList>
    </citation>
    <scope>NUCLEOTIDE SEQUENCE</scope>
    <source>
        <strain evidence="1">KR_2_A2</strain>
    </source>
</reference>
<proteinExistence type="predicted"/>
<dbReference type="Proteomes" id="UP000704712">
    <property type="component" value="Unassembled WGS sequence"/>
</dbReference>
<dbReference type="EMBL" id="JAACNO010000165">
    <property type="protein sequence ID" value="KAF4149476.1"/>
    <property type="molecule type" value="Genomic_DNA"/>
</dbReference>